<feature type="transmembrane region" description="Helical" evidence="5">
    <location>
        <begin position="190"/>
        <end position="211"/>
    </location>
</feature>
<dbReference type="InterPro" id="IPR051310">
    <property type="entry name" value="MCP_chemotaxis"/>
</dbReference>
<dbReference type="InterPro" id="IPR013656">
    <property type="entry name" value="PAS_4"/>
</dbReference>
<dbReference type="CDD" id="cd11386">
    <property type="entry name" value="MCP_signal"/>
    <property type="match status" value="1"/>
</dbReference>
<evidence type="ECO:0000256" key="3">
    <source>
        <dbReference type="PROSITE-ProRule" id="PRU00284"/>
    </source>
</evidence>
<gene>
    <name evidence="9" type="ORF">Bccel_4192</name>
</gene>
<dbReference type="Proteomes" id="UP000036923">
    <property type="component" value="Unassembled WGS sequence"/>
</dbReference>
<accession>A0A0L6JSX5</accession>
<evidence type="ECO:0000313" key="10">
    <source>
        <dbReference type="Proteomes" id="UP000036923"/>
    </source>
</evidence>
<dbReference type="InterPro" id="IPR003660">
    <property type="entry name" value="HAMP_dom"/>
</dbReference>
<evidence type="ECO:0000256" key="1">
    <source>
        <dbReference type="ARBA" id="ARBA00022481"/>
    </source>
</evidence>
<dbReference type="Pfam" id="PF00672">
    <property type="entry name" value="HAMP"/>
    <property type="match status" value="1"/>
</dbReference>
<dbReference type="InterPro" id="IPR000014">
    <property type="entry name" value="PAS"/>
</dbReference>
<organism evidence="9 10">
    <name type="scientific">Pseudobacteroides cellulosolvens ATCC 35603 = DSM 2933</name>
    <dbReference type="NCBI Taxonomy" id="398512"/>
    <lineage>
        <taxon>Bacteria</taxon>
        <taxon>Bacillati</taxon>
        <taxon>Bacillota</taxon>
        <taxon>Clostridia</taxon>
        <taxon>Eubacteriales</taxon>
        <taxon>Oscillospiraceae</taxon>
        <taxon>Pseudobacteroides</taxon>
    </lineage>
</organism>
<dbReference type="PROSITE" id="PS50112">
    <property type="entry name" value="PAS"/>
    <property type="match status" value="1"/>
</dbReference>
<dbReference type="Pfam" id="PF00015">
    <property type="entry name" value="MCPsignal"/>
    <property type="match status" value="1"/>
</dbReference>
<dbReference type="OrthoDB" id="9814363at2"/>
<dbReference type="GO" id="GO:0006935">
    <property type="term" value="P:chemotaxis"/>
    <property type="evidence" value="ECO:0007669"/>
    <property type="project" value="UniProtKB-KW"/>
</dbReference>
<reference evidence="10" key="1">
    <citation type="submission" date="2015-07" db="EMBL/GenBank/DDBJ databases">
        <title>Near-Complete Genome Sequence of the Cellulolytic Bacterium Bacteroides (Pseudobacteroides) cellulosolvens ATCC 35603.</title>
        <authorList>
            <person name="Dassa B."/>
            <person name="Utturkar S.M."/>
            <person name="Klingeman D.M."/>
            <person name="Hurt R.A."/>
            <person name="Keller M."/>
            <person name="Xu J."/>
            <person name="Reddy Y.H.K."/>
            <person name="Borovok I."/>
            <person name="Grinberg I.R."/>
            <person name="Lamed R."/>
            <person name="Zhivin O."/>
            <person name="Bayer E.A."/>
            <person name="Brown S.D."/>
        </authorList>
    </citation>
    <scope>NUCLEOTIDE SEQUENCE [LARGE SCALE GENOMIC DNA]</scope>
    <source>
        <strain evidence="10">DSM 2933</strain>
    </source>
</reference>
<dbReference type="InterPro" id="IPR024478">
    <property type="entry name" value="HlyB_4HB_MCP"/>
</dbReference>
<dbReference type="PROSITE" id="PS50885">
    <property type="entry name" value="HAMP"/>
    <property type="match status" value="1"/>
</dbReference>
<dbReference type="InterPro" id="IPR047347">
    <property type="entry name" value="YvaQ-like_sensor"/>
</dbReference>
<evidence type="ECO:0000313" key="9">
    <source>
        <dbReference type="EMBL" id="KNY28918.1"/>
    </source>
</evidence>
<keyword evidence="5" id="KW-1133">Transmembrane helix</keyword>
<keyword evidence="5" id="KW-0812">Transmembrane</keyword>
<dbReference type="Pfam" id="PF12729">
    <property type="entry name" value="4HB_MCP_1"/>
    <property type="match status" value="1"/>
</dbReference>
<dbReference type="SUPFAM" id="SSF58104">
    <property type="entry name" value="Methyl-accepting chemotaxis protein (MCP) signaling domain"/>
    <property type="match status" value="1"/>
</dbReference>
<feature type="domain" description="PAS" evidence="7">
    <location>
        <begin position="348"/>
        <end position="385"/>
    </location>
</feature>
<evidence type="ECO:0000259" key="8">
    <source>
        <dbReference type="PROSITE" id="PS50885"/>
    </source>
</evidence>
<proteinExistence type="inferred from homology"/>
<dbReference type="Gene3D" id="1.20.120.1530">
    <property type="match status" value="1"/>
</dbReference>
<dbReference type="EMBL" id="LGTC01000001">
    <property type="protein sequence ID" value="KNY28918.1"/>
    <property type="molecule type" value="Genomic_DNA"/>
</dbReference>
<keyword evidence="10" id="KW-1185">Reference proteome</keyword>
<sequence>MKWFDNLRIKSKLLFCFITVAMYTAIVGAIGISDMYILNDKAQSMYKDNLTPIGMLSQVITNTQNARATIILMLYDNDRGKNVERQKIVDKAISDNNAIYAEYEKLITDKRESDVYKVFKENRTKYRDKRDEVLKHIKEGELKTANDKYPEMEAARASMATDIETLIALNKTFADEANISNASDFKTQTIIISIIILITIALAIGGGFYVARLIGKPIKELVEVSEKLALGEVDVNVEVKSKDEIGQLTGSFAKMISNIRVQAEEANRIASGDLNVEVQVKSDKDILSKSMLQVVETLRSLKGEINTLVDASVVGRLDKRADIQGFHGEWMTMISGLNSMLNTLVGHIDSIPTPVMIIDKDFTIQYMNIKGAELLASSQSQLIGRKCYDCFKTSDCHTSNCACAIAMQQSRQCTRETDAHPMGMNMDIAYSAFPLRDENKNIIGALELIMDQTAVKTASRVAKKQAQFQENEVEKLLVNIEKLAQGKLECDISVAATDEDTKAIGELFEKINKSFGDSIETLSSYVSDISNTLTEMANGNLVVALNGDYRGDFIEIKNSLNNIIKSFNDVLNDINNAASQVALGSRQMSQSAQVLSQGSTEQASSIQQLTASMEEISAQTKKNAVNANEANELALLAKDDAIKGNKEMNEMLKAMADINESSANISKIIKVIDEIAFQTNILALNAAVEAARAGQHGKGFAVVAEEVRNLAARSANAAKETTMLIEGSIKKAEGGTKIANYTAEALTKIVEGVTKAAALVGDIAVASNEQASGIAQVNQGIIQVSEVTQTNSATSQEGAAASEELSSQAEVLKEMVGRFTLKKSNSAANNFNDANPEVPKMFDNAPSKKKGHMGTGNTKSELDSIKAKILLSDKEFGKY</sequence>
<dbReference type="PROSITE" id="PS50111">
    <property type="entry name" value="CHEMOTAXIS_TRANSDUC_2"/>
    <property type="match status" value="1"/>
</dbReference>
<comment type="caution">
    <text evidence="9">The sequence shown here is derived from an EMBL/GenBank/DDBJ whole genome shotgun (WGS) entry which is preliminary data.</text>
</comment>
<protein>
    <submittedName>
        <fullName evidence="9">Methyl-accepting chemotaxis sensory transducer with Pas/Pac sensor</fullName>
    </submittedName>
</protein>
<dbReference type="CDD" id="cd00130">
    <property type="entry name" value="PAS"/>
    <property type="match status" value="1"/>
</dbReference>
<dbReference type="GO" id="GO:0005886">
    <property type="term" value="C:plasma membrane"/>
    <property type="evidence" value="ECO:0007669"/>
    <property type="project" value="TreeGrafter"/>
</dbReference>
<dbReference type="InterPro" id="IPR035965">
    <property type="entry name" value="PAS-like_dom_sf"/>
</dbReference>
<feature type="transmembrane region" description="Helical" evidence="5">
    <location>
        <begin position="12"/>
        <end position="37"/>
    </location>
</feature>
<dbReference type="RefSeq" id="WP_036937519.1">
    <property type="nucleotide sequence ID" value="NZ_JQKC01000005.1"/>
</dbReference>
<dbReference type="PANTHER" id="PTHR43531:SF14">
    <property type="entry name" value="METHYL-ACCEPTING CHEMOTAXIS PROTEIN I-RELATED"/>
    <property type="match status" value="1"/>
</dbReference>
<dbReference type="FunFam" id="1.10.287.950:FF:000001">
    <property type="entry name" value="Methyl-accepting chemotaxis sensory transducer"/>
    <property type="match status" value="1"/>
</dbReference>
<comment type="similarity">
    <text evidence="2">Belongs to the methyl-accepting chemotaxis (MCP) protein family.</text>
</comment>
<dbReference type="eggNOG" id="COG0840">
    <property type="taxonomic scope" value="Bacteria"/>
</dbReference>
<dbReference type="Pfam" id="PF08448">
    <property type="entry name" value="PAS_4"/>
    <property type="match status" value="1"/>
</dbReference>
<dbReference type="Pfam" id="PF18947">
    <property type="entry name" value="HAMP_2"/>
    <property type="match status" value="1"/>
</dbReference>
<dbReference type="SMART" id="SM00283">
    <property type="entry name" value="MA"/>
    <property type="match status" value="1"/>
</dbReference>
<evidence type="ECO:0000256" key="2">
    <source>
        <dbReference type="ARBA" id="ARBA00029447"/>
    </source>
</evidence>
<dbReference type="STRING" id="398512.Bccel_4192"/>
<dbReference type="SMART" id="SM00304">
    <property type="entry name" value="HAMP"/>
    <property type="match status" value="3"/>
</dbReference>
<evidence type="ECO:0000259" key="6">
    <source>
        <dbReference type="PROSITE" id="PS50111"/>
    </source>
</evidence>
<feature type="compositionally biased region" description="Low complexity" evidence="4">
    <location>
        <begin position="826"/>
        <end position="835"/>
    </location>
</feature>
<dbReference type="InterPro" id="IPR004089">
    <property type="entry name" value="MCPsignal_dom"/>
</dbReference>
<dbReference type="AlphaFoldDB" id="A0A0L6JSX5"/>
<evidence type="ECO:0000256" key="5">
    <source>
        <dbReference type="SAM" id="Phobius"/>
    </source>
</evidence>
<dbReference type="PATRIC" id="fig|398512.5.peg.4390"/>
<evidence type="ECO:0000259" key="7">
    <source>
        <dbReference type="PROSITE" id="PS50112"/>
    </source>
</evidence>
<dbReference type="Gene3D" id="6.10.340.10">
    <property type="match status" value="1"/>
</dbReference>
<dbReference type="SMART" id="SM00091">
    <property type="entry name" value="PAS"/>
    <property type="match status" value="1"/>
</dbReference>
<dbReference type="Gene3D" id="3.30.450.20">
    <property type="entry name" value="PAS domain"/>
    <property type="match status" value="1"/>
</dbReference>
<feature type="region of interest" description="Disordered" evidence="4">
    <location>
        <begin position="826"/>
        <end position="859"/>
    </location>
</feature>
<keyword evidence="3" id="KW-0807">Transducer</keyword>
<feature type="domain" description="Methyl-accepting transducer" evidence="6">
    <location>
        <begin position="577"/>
        <end position="806"/>
    </location>
</feature>
<dbReference type="Gene3D" id="1.10.287.950">
    <property type="entry name" value="Methyl-accepting chemotaxis protein"/>
    <property type="match status" value="1"/>
</dbReference>
<name>A0A0L6JSX5_9FIRM</name>
<dbReference type="GO" id="GO:0007165">
    <property type="term" value="P:signal transduction"/>
    <property type="evidence" value="ECO:0007669"/>
    <property type="project" value="UniProtKB-KW"/>
</dbReference>
<dbReference type="SUPFAM" id="SSF158472">
    <property type="entry name" value="HAMP domain-like"/>
    <property type="match status" value="1"/>
</dbReference>
<dbReference type="GO" id="GO:0004888">
    <property type="term" value="F:transmembrane signaling receptor activity"/>
    <property type="evidence" value="ECO:0007669"/>
    <property type="project" value="TreeGrafter"/>
</dbReference>
<dbReference type="SUPFAM" id="SSF55785">
    <property type="entry name" value="PYP-like sensor domain (PAS domain)"/>
    <property type="match status" value="1"/>
</dbReference>
<dbReference type="CDD" id="cd06225">
    <property type="entry name" value="HAMP"/>
    <property type="match status" value="1"/>
</dbReference>
<feature type="domain" description="HAMP" evidence="8">
    <location>
        <begin position="212"/>
        <end position="264"/>
    </location>
</feature>
<evidence type="ECO:0000256" key="4">
    <source>
        <dbReference type="SAM" id="MobiDB-lite"/>
    </source>
</evidence>
<dbReference type="PANTHER" id="PTHR43531">
    <property type="entry name" value="PROTEIN ICFG"/>
    <property type="match status" value="1"/>
</dbReference>
<dbReference type="CDD" id="cd19411">
    <property type="entry name" value="MCP2201-like_sensor"/>
    <property type="match status" value="1"/>
</dbReference>
<keyword evidence="1" id="KW-0488">Methylation</keyword>
<keyword evidence="5" id="KW-0472">Membrane</keyword>